<evidence type="ECO:0000256" key="4">
    <source>
        <dbReference type="ARBA" id="ARBA00022989"/>
    </source>
</evidence>
<dbReference type="PROSITE" id="PS50156">
    <property type="entry name" value="SSD"/>
    <property type="match status" value="1"/>
</dbReference>
<dbReference type="AlphaFoldDB" id="X0W3F5"/>
<gene>
    <name evidence="8" type="ORF">S01H1_49053</name>
</gene>
<feature type="transmembrane region" description="Helical" evidence="6">
    <location>
        <begin position="63"/>
        <end position="88"/>
    </location>
</feature>
<evidence type="ECO:0000259" key="7">
    <source>
        <dbReference type="PROSITE" id="PS50156"/>
    </source>
</evidence>
<keyword evidence="3 6" id="KW-0812">Transmembrane</keyword>
<dbReference type="PANTHER" id="PTHR33406">
    <property type="entry name" value="MEMBRANE PROTEIN MJ1562-RELATED"/>
    <property type="match status" value="1"/>
</dbReference>
<evidence type="ECO:0000256" key="2">
    <source>
        <dbReference type="ARBA" id="ARBA00022475"/>
    </source>
</evidence>
<evidence type="ECO:0000256" key="3">
    <source>
        <dbReference type="ARBA" id="ARBA00022692"/>
    </source>
</evidence>
<evidence type="ECO:0000313" key="8">
    <source>
        <dbReference type="EMBL" id="GAG19148.1"/>
    </source>
</evidence>
<dbReference type="InterPro" id="IPR000731">
    <property type="entry name" value="SSD"/>
</dbReference>
<feature type="non-terminal residue" evidence="8">
    <location>
        <position position="1"/>
    </location>
</feature>
<name>X0W3F5_9ZZZZ</name>
<dbReference type="InterPro" id="IPR004869">
    <property type="entry name" value="MMPL_dom"/>
</dbReference>
<sequence>VVDDTIHFISRFRKELKFNKFPAQDALRETTVSVGKAIIFTSVINIAGFLVLLISGFQPTREFGMLIALTLFFAIIGDILVLPSVIIATRKFLTGKTIVNVKRK</sequence>
<keyword evidence="4 6" id="KW-1133">Transmembrane helix</keyword>
<dbReference type="PANTHER" id="PTHR33406:SF13">
    <property type="entry name" value="MEMBRANE PROTEIN YDFJ"/>
    <property type="match status" value="1"/>
</dbReference>
<feature type="transmembrane region" description="Helical" evidence="6">
    <location>
        <begin position="37"/>
        <end position="57"/>
    </location>
</feature>
<dbReference type="InterPro" id="IPR050545">
    <property type="entry name" value="Mycobact_MmpL"/>
</dbReference>
<evidence type="ECO:0000256" key="5">
    <source>
        <dbReference type="ARBA" id="ARBA00023136"/>
    </source>
</evidence>
<dbReference type="Gene3D" id="1.20.1640.10">
    <property type="entry name" value="Multidrug efflux transporter AcrB transmembrane domain"/>
    <property type="match status" value="1"/>
</dbReference>
<dbReference type="GO" id="GO:0005886">
    <property type="term" value="C:plasma membrane"/>
    <property type="evidence" value="ECO:0007669"/>
    <property type="project" value="UniProtKB-SubCell"/>
</dbReference>
<dbReference type="EMBL" id="BARS01031526">
    <property type="protein sequence ID" value="GAG19148.1"/>
    <property type="molecule type" value="Genomic_DNA"/>
</dbReference>
<dbReference type="SUPFAM" id="SSF82866">
    <property type="entry name" value="Multidrug efflux transporter AcrB transmembrane domain"/>
    <property type="match status" value="1"/>
</dbReference>
<keyword evidence="5 6" id="KW-0472">Membrane</keyword>
<protein>
    <recommendedName>
        <fullName evidence="7">SSD domain-containing protein</fullName>
    </recommendedName>
</protein>
<proteinExistence type="predicted"/>
<dbReference type="Pfam" id="PF03176">
    <property type="entry name" value="MMPL"/>
    <property type="match status" value="1"/>
</dbReference>
<reference evidence="8" key="1">
    <citation type="journal article" date="2014" name="Front. Microbiol.">
        <title>High frequency of phylogenetically diverse reductive dehalogenase-homologous genes in deep subseafloor sedimentary metagenomes.</title>
        <authorList>
            <person name="Kawai M."/>
            <person name="Futagami T."/>
            <person name="Toyoda A."/>
            <person name="Takaki Y."/>
            <person name="Nishi S."/>
            <person name="Hori S."/>
            <person name="Arai W."/>
            <person name="Tsubouchi T."/>
            <person name="Morono Y."/>
            <person name="Uchiyama I."/>
            <person name="Ito T."/>
            <person name="Fujiyama A."/>
            <person name="Inagaki F."/>
            <person name="Takami H."/>
        </authorList>
    </citation>
    <scope>NUCLEOTIDE SEQUENCE</scope>
    <source>
        <strain evidence="8">Expedition CK06-06</strain>
    </source>
</reference>
<organism evidence="8">
    <name type="scientific">marine sediment metagenome</name>
    <dbReference type="NCBI Taxonomy" id="412755"/>
    <lineage>
        <taxon>unclassified sequences</taxon>
        <taxon>metagenomes</taxon>
        <taxon>ecological metagenomes</taxon>
    </lineage>
</organism>
<comment type="subcellular location">
    <subcellularLocation>
        <location evidence="1">Cell membrane</location>
        <topology evidence="1">Multi-pass membrane protein</topology>
    </subcellularLocation>
</comment>
<evidence type="ECO:0000256" key="1">
    <source>
        <dbReference type="ARBA" id="ARBA00004651"/>
    </source>
</evidence>
<feature type="domain" description="SSD" evidence="7">
    <location>
        <begin position="1"/>
        <end position="88"/>
    </location>
</feature>
<comment type="caution">
    <text evidence="8">The sequence shown here is derived from an EMBL/GenBank/DDBJ whole genome shotgun (WGS) entry which is preliminary data.</text>
</comment>
<evidence type="ECO:0000256" key="6">
    <source>
        <dbReference type="SAM" id="Phobius"/>
    </source>
</evidence>
<keyword evidence="2" id="KW-1003">Cell membrane</keyword>
<accession>X0W3F5</accession>